<feature type="region of interest" description="Disordered" evidence="5">
    <location>
        <begin position="26"/>
        <end position="47"/>
    </location>
</feature>
<evidence type="ECO:0000256" key="2">
    <source>
        <dbReference type="ARBA" id="ARBA00022801"/>
    </source>
</evidence>
<evidence type="ECO:0000313" key="7">
    <source>
        <dbReference type="EMBL" id="SNY48781.1"/>
    </source>
</evidence>
<evidence type="ECO:0000256" key="1">
    <source>
        <dbReference type="ARBA" id="ARBA00007754"/>
    </source>
</evidence>
<dbReference type="InterPro" id="IPR000805">
    <property type="entry name" value="Glyco_hydro_26"/>
</dbReference>
<dbReference type="OrthoDB" id="9816550at2"/>
<comment type="caution">
    <text evidence="4">Lacks conserved residue(s) required for the propagation of feature annotation.</text>
</comment>
<evidence type="ECO:0000256" key="4">
    <source>
        <dbReference type="PROSITE-ProRule" id="PRU01100"/>
    </source>
</evidence>
<protein>
    <submittedName>
        <fullName evidence="7">Glycosyl hydrolase family 26</fullName>
    </submittedName>
</protein>
<dbReference type="InterPro" id="IPR017853">
    <property type="entry name" value="GH"/>
</dbReference>
<dbReference type="Gene3D" id="3.20.20.80">
    <property type="entry name" value="Glycosidases"/>
    <property type="match status" value="1"/>
</dbReference>
<evidence type="ECO:0000256" key="5">
    <source>
        <dbReference type="SAM" id="MobiDB-lite"/>
    </source>
</evidence>
<dbReference type="InterPro" id="IPR022790">
    <property type="entry name" value="GH26_dom"/>
</dbReference>
<name>A0A285IP96_9ACTN</name>
<dbReference type="PROSITE" id="PS51764">
    <property type="entry name" value="GH26"/>
    <property type="match status" value="1"/>
</dbReference>
<dbReference type="GO" id="GO:0006080">
    <property type="term" value="P:substituted mannan metabolic process"/>
    <property type="evidence" value="ECO:0007669"/>
    <property type="project" value="InterPro"/>
</dbReference>
<dbReference type="Pfam" id="PF02156">
    <property type="entry name" value="Glyco_hydro_26"/>
    <property type="match status" value="1"/>
</dbReference>
<dbReference type="EMBL" id="OBDY01000009">
    <property type="protein sequence ID" value="SNY48781.1"/>
    <property type="molecule type" value="Genomic_DNA"/>
</dbReference>
<dbReference type="GO" id="GO:0016985">
    <property type="term" value="F:mannan endo-1,4-beta-mannosidase activity"/>
    <property type="evidence" value="ECO:0007669"/>
    <property type="project" value="InterPro"/>
</dbReference>
<dbReference type="PANTHER" id="PTHR40079:SF4">
    <property type="entry name" value="GH26 DOMAIN-CONTAINING PROTEIN-RELATED"/>
    <property type="match status" value="1"/>
</dbReference>
<dbReference type="AlphaFoldDB" id="A0A285IP96"/>
<accession>A0A285IP96</accession>
<feature type="domain" description="GH26" evidence="6">
    <location>
        <begin position="35"/>
        <end position="320"/>
    </location>
</feature>
<dbReference type="Proteomes" id="UP000219612">
    <property type="component" value="Unassembled WGS sequence"/>
</dbReference>
<evidence type="ECO:0000259" key="6">
    <source>
        <dbReference type="PROSITE" id="PS51764"/>
    </source>
</evidence>
<proteinExistence type="inferred from homology"/>
<keyword evidence="2 7" id="KW-0378">Hydrolase</keyword>
<evidence type="ECO:0000313" key="8">
    <source>
        <dbReference type="Proteomes" id="UP000219612"/>
    </source>
</evidence>
<keyword evidence="3" id="KW-0326">Glycosidase</keyword>
<organism evidence="7 8">
    <name type="scientific">Paractinoplanes atraurantiacus</name>
    <dbReference type="NCBI Taxonomy" id="1036182"/>
    <lineage>
        <taxon>Bacteria</taxon>
        <taxon>Bacillati</taxon>
        <taxon>Actinomycetota</taxon>
        <taxon>Actinomycetes</taxon>
        <taxon>Micromonosporales</taxon>
        <taxon>Micromonosporaceae</taxon>
        <taxon>Paractinoplanes</taxon>
    </lineage>
</organism>
<dbReference type="SUPFAM" id="SSF51445">
    <property type="entry name" value="(Trans)glycosidases"/>
    <property type="match status" value="1"/>
</dbReference>
<dbReference type="PANTHER" id="PTHR40079">
    <property type="entry name" value="MANNAN ENDO-1,4-BETA-MANNOSIDASE E-RELATED"/>
    <property type="match status" value="1"/>
</dbReference>
<keyword evidence="8" id="KW-1185">Reference proteome</keyword>
<gene>
    <name evidence="7" type="ORF">SAMN05421748_109111</name>
</gene>
<feature type="compositionally biased region" description="Pro residues" evidence="5">
    <location>
        <begin position="28"/>
        <end position="39"/>
    </location>
</feature>
<reference evidence="7 8" key="1">
    <citation type="submission" date="2017-09" db="EMBL/GenBank/DDBJ databases">
        <authorList>
            <person name="Ehlers B."/>
            <person name="Leendertz F.H."/>
        </authorList>
    </citation>
    <scope>NUCLEOTIDE SEQUENCE [LARGE SCALE GENOMIC DNA]</scope>
    <source>
        <strain evidence="7 8">CGMCC 4.6857</strain>
    </source>
</reference>
<sequence length="320" mass="35793">MNRRRLLGLSALAALPLAGCKTYRSDEVPPPIGSPPAPSPSATSSAGRSSRVLLGAYTQLKGLTTAEGIALRKKQLGRPERIVHRFYSWTDALPTSLPYVTSASTVMVSWRGPYYKQVNNGSSDKLIAKAARRMAQRKVPTMLRWAWDMNRDYYQWGGPSNDQDAAGYVTAYRRIHKIFGDEGADNVSWVWSPNWNSYPDEDWNAFPNYYPGDEYVDWAGVSGYAEDQTPGEMFDQFYETYSARKPIMITEVAVTDRGGSTKPDWINAFHQWMKSRPAVGAVCWFDTDIHPGSTEKWRIDSTAASLKAYQAMSADPLFAG</sequence>
<comment type="similarity">
    <text evidence="1 4">Belongs to the glycosyl hydrolase 26 family.</text>
</comment>
<evidence type="ECO:0000256" key="3">
    <source>
        <dbReference type="ARBA" id="ARBA00023295"/>
    </source>
</evidence>
<dbReference type="RefSeq" id="WP_097321946.1">
    <property type="nucleotide sequence ID" value="NZ_OBDY01000009.1"/>
</dbReference>